<feature type="domain" description="VTT" evidence="7">
    <location>
        <begin position="40"/>
        <end position="158"/>
    </location>
</feature>
<keyword evidence="9" id="KW-1185">Reference proteome</keyword>
<evidence type="ECO:0000256" key="6">
    <source>
        <dbReference type="RuleBase" id="RU366058"/>
    </source>
</evidence>
<feature type="transmembrane region" description="Helical" evidence="6">
    <location>
        <begin position="167"/>
        <end position="186"/>
    </location>
</feature>
<feature type="transmembrane region" description="Helical" evidence="6">
    <location>
        <begin position="24"/>
        <end position="45"/>
    </location>
</feature>
<feature type="transmembrane region" description="Helical" evidence="6">
    <location>
        <begin position="137"/>
        <end position="155"/>
    </location>
</feature>
<dbReference type="EMBL" id="CP101462">
    <property type="protein sequence ID" value="UTT42665.1"/>
    <property type="molecule type" value="Genomic_DNA"/>
</dbReference>
<reference evidence="8" key="1">
    <citation type="submission" date="2022-07" db="EMBL/GenBank/DDBJ databases">
        <title>Complete genome of CX2.</title>
        <authorList>
            <person name="Cao G."/>
        </authorList>
    </citation>
    <scope>NUCLEOTIDE SEQUENCE</scope>
    <source>
        <strain evidence="8">CX2</strain>
    </source>
</reference>
<evidence type="ECO:0000259" key="7">
    <source>
        <dbReference type="Pfam" id="PF09335"/>
    </source>
</evidence>
<dbReference type="PANTHER" id="PTHR12677">
    <property type="entry name" value="GOLGI APPARATUS MEMBRANE PROTEIN TVP38-RELATED"/>
    <property type="match status" value="1"/>
</dbReference>
<evidence type="ECO:0000256" key="3">
    <source>
        <dbReference type="ARBA" id="ARBA00022692"/>
    </source>
</evidence>
<dbReference type="InterPro" id="IPR015414">
    <property type="entry name" value="TMEM64"/>
</dbReference>
<feature type="transmembrane region" description="Helical" evidence="6">
    <location>
        <begin position="107"/>
        <end position="130"/>
    </location>
</feature>
<organism evidence="8 9">
    <name type="scientific">Exiguobacterium aurantiacum</name>
    <dbReference type="NCBI Taxonomy" id="33987"/>
    <lineage>
        <taxon>Bacteria</taxon>
        <taxon>Bacillati</taxon>
        <taxon>Bacillota</taxon>
        <taxon>Bacilli</taxon>
        <taxon>Bacillales</taxon>
        <taxon>Bacillales Family XII. Incertae Sedis</taxon>
        <taxon>Exiguobacterium</taxon>
    </lineage>
</organism>
<evidence type="ECO:0000313" key="8">
    <source>
        <dbReference type="EMBL" id="UTT42665.1"/>
    </source>
</evidence>
<comment type="subcellular location">
    <subcellularLocation>
        <location evidence="1 6">Cell membrane</location>
        <topology evidence="1 6">Multi-pass membrane protein</topology>
    </subcellularLocation>
</comment>
<comment type="similarity">
    <text evidence="6">Belongs to the TVP38/TMEM64 family.</text>
</comment>
<dbReference type="InterPro" id="IPR032816">
    <property type="entry name" value="VTT_dom"/>
</dbReference>
<keyword evidence="2 6" id="KW-1003">Cell membrane</keyword>
<keyword evidence="3 6" id="KW-0812">Transmembrane</keyword>
<dbReference type="Pfam" id="PF09335">
    <property type="entry name" value="VTT_dom"/>
    <property type="match status" value="1"/>
</dbReference>
<dbReference type="RefSeq" id="WP_255177209.1">
    <property type="nucleotide sequence ID" value="NZ_CP101462.1"/>
</dbReference>
<evidence type="ECO:0000256" key="5">
    <source>
        <dbReference type="ARBA" id="ARBA00023136"/>
    </source>
</evidence>
<dbReference type="PANTHER" id="PTHR12677:SF55">
    <property type="entry name" value="UNDECAPRENYL PHOSPHATE TRANSPORTER SAOUHSC_00901-RELATED"/>
    <property type="match status" value="1"/>
</dbReference>
<name>A0ABY5FM39_9BACL</name>
<evidence type="ECO:0000256" key="2">
    <source>
        <dbReference type="ARBA" id="ARBA00022475"/>
    </source>
</evidence>
<proteinExistence type="inferred from homology"/>
<keyword evidence="4 6" id="KW-1133">Transmembrane helix</keyword>
<evidence type="ECO:0000256" key="1">
    <source>
        <dbReference type="ARBA" id="ARBA00004651"/>
    </source>
</evidence>
<evidence type="ECO:0000256" key="4">
    <source>
        <dbReference type="ARBA" id="ARBA00022989"/>
    </source>
</evidence>
<dbReference type="Proteomes" id="UP001060325">
    <property type="component" value="Chromosome"/>
</dbReference>
<keyword evidence="5 6" id="KW-0472">Membrane</keyword>
<protein>
    <recommendedName>
        <fullName evidence="6">TVP38/TMEM64 family membrane protein</fullName>
    </recommendedName>
</protein>
<gene>
    <name evidence="8" type="ORF">NMQ00_14285</name>
</gene>
<evidence type="ECO:0000313" key="9">
    <source>
        <dbReference type="Proteomes" id="UP001060325"/>
    </source>
</evidence>
<feature type="transmembrane region" description="Helical" evidence="6">
    <location>
        <begin position="52"/>
        <end position="80"/>
    </location>
</feature>
<accession>A0ABY5FM39</accession>
<sequence>MLTSLQQWIIQLIEWLQELPGGPWAGLGAPFLEAIFPFLPLVLIISANAATYGFLLGTLLSWVGSLLGTIFVFAAVRYIFRKPMTRWLEKHKQGVYWLERINHMSPISLGFLYSLPFIPVSLITYLLALIQMPLRTFIMAAGFGKLLVVLIFSVIGDQWEEFIQSPFRLSMLGLLLFVLWAISRGLEELLKRRAFKKRNEQLQRERETKRQATLRS</sequence>